<sequence>MTKATTKPRRPIWERAQMFIAFHRDPTRRKRETPYLWPPKDASAGLRAETADQETFVHLRGPDRADDVQLKLRPNAIIARREPGRGWSGIEVNDHSVRVLVGDVWIEIDPMGAVKREADDGASTTFLEFDGSIIQLTEDAEVCVSGNGERITRRTAERLDVVTGDGIMSSPRKRIER</sequence>
<keyword evidence="2" id="KW-1185">Reference proteome</keyword>
<evidence type="ECO:0000313" key="1">
    <source>
        <dbReference type="EMBL" id="CTQ34825.1"/>
    </source>
</evidence>
<reference evidence="1 2" key="1">
    <citation type="submission" date="2015-07" db="EMBL/GenBank/DDBJ databases">
        <authorList>
            <person name="Noorani M."/>
        </authorList>
    </citation>
    <scope>NUCLEOTIDE SEQUENCE [LARGE SCALE GENOMIC DNA]</scope>
    <source>
        <strain evidence="1 2">CECT 5088</strain>
    </source>
</reference>
<dbReference type="RefSeq" id="WP_074962718.1">
    <property type="nucleotide sequence ID" value="NZ_CXPG01000027.1"/>
</dbReference>
<name>A0A0M6XXM1_9RHOB</name>
<proteinExistence type="predicted"/>
<dbReference type="Proteomes" id="UP000048908">
    <property type="component" value="Unassembled WGS sequence"/>
</dbReference>
<protein>
    <submittedName>
        <fullName evidence="1">Uncharacterized protein</fullName>
    </submittedName>
</protein>
<dbReference type="STRING" id="282197.SAMN04488517_1104"/>
<dbReference type="EMBL" id="CXPG01000027">
    <property type="protein sequence ID" value="CTQ34825.1"/>
    <property type="molecule type" value="Genomic_DNA"/>
</dbReference>
<gene>
    <name evidence="1" type="ORF">JAN5088_03621</name>
</gene>
<dbReference type="OrthoDB" id="7704798at2"/>
<dbReference type="AlphaFoldDB" id="A0A0M6XXM1"/>
<organism evidence="1 2">
    <name type="scientific">Jannaschia rubra</name>
    <dbReference type="NCBI Taxonomy" id="282197"/>
    <lineage>
        <taxon>Bacteria</taxon>
        <taxon>Pseudomonadati</taxon>
        <taxon>Pseudomonadota</taxon>
        <taxon>Alphaproteobacteria</taxon>
        <taxon>Rhodobacterales</taxon>
        <taxon>Roseobacteraceae</taxon>
        <taxon>Jannaschia</taxon>
    </lineage>
</organism>
<evidence type="ECO:0000313" key="2">
    <source>
        <dbReference type="Proteomes" id="UP000048908"/>
    </source>
</evidence>
<accession>A0A0M6XXM1</accession>